<organism evidence="1 2">
    <name type="scientific">Panicum virgatum</name>
    <name type="common">Blackwell switchgrass</name>
    <dbReference type="NCBI Taxonomy" id="38727"/>
    <lineage>
        <taxon>Eukaryota</taxon>
        <taxon>Viridiplantae</taxon>
        <taxon>Streptophyta</taxon>
        <taxon>Embryophyta</taxon>
        <taxon>Tracheophyta</taxon>
        <taxon>Spermatophyta</taxon>
        <taxon>Magnoliopsida</taxon>
        <taxon>Liliopsida</taxon>
        <taxon>Poales</taxon>
        <taxon>Poaceae</taxon>
        <taxon>PACMAD clade</taxon>
        <taxon>Panicoideae</taxon>
        <taxon>Panicodae</taxon>
        <taxon>Paniceae</taxon>
        <taxon>Panicinae</taxon>
        <taxon>Panicum</taxon>
        <taxon>Panicum sect. Hiantes</taxon>
    </lineage>
</organism>
<dbReference type="AlphaFoldDB" id="A0A8T0W363"/>
<dbReference type="Proteomes" id="UP000823388">
    <property type="component" value="Chromosome 2K"/>
</dbReference>
<keyword evidence="2" id="KW-1185">Reference proteome</keyword>
<protein>
    <submittedName>
        <fullName evidence="1">Uncharacterized protein</fullName>
    </submittedName>
</protein>
<reference evidence="1" key="1">
    <citation type="submission" date="2020-05" db="EMBL/GenBank/DDBJ databases">
        <title>WGS assembly of Panicum virgatum.</title>
        <authorList>
            <person name="Lovell J.T."/>
            <person name="Jenkins J."/>
            <person name="Shu S."/>
            <person name="Juenger T.E."/>
            <person name="Schmutz J."/>
        </authorList>
    </citation>
    <scope>NUCLEOTIDE SEQUENCE</scope>
    <source>
        <strain evidence="1">AP13</strain>
    </source>
</reference>
<dbReference type="EMBL" id="CM029039">
    <property type="protein sequence ID" value="KAG2641850.1"/>
    <property type="molecule type" value="Genomic_DNA"/>
</dbReference>
<accession>A0A8T0W363</accession>
<sequence length="109" mass="11710">MGSDAFMTVPWYLGRRAGAIDLYLDQFGSLRAEPDSVGSVIINLHKRSSDSLRMVNQLDDDSDEESPVVSPKVGPWVTCAGSLGEDAKKEVVDPMGTVPIIQAEETGDA</sequence>
<proteinExistence type="predicted"/>
<evidence type="ECO:0000313" key="2">
    <source>
        <dbReference type="Proteomes" id="UP000823388"/>
    </source>
</evidence>
<evidence type="ECO:0000313" key="1">
    <source>
        <dbReference type="EMBL" id="KAG2641850.1"/>
    </source>
</evidence>
<name>A0A8T0W363_PANVG</name>
<gene>
    <name evidence="1" type="ORF">PVAP13_2KG221358</name>
</gene>
<comment type="caution">
    <text evidence="1">The sequence shown here is derived from an EMBL/GenBank/DDBJ whole genome shotgun (WGS) entry which is preliminary data.</text>
</comment>